<keyword evidence="2" id="KW-1185">Reference proteome</keyword>
<proteinExistence type="predicted"/>
<dbReference type="GO" id="GO:0004113">
    <property type="term" value="F:2',3'-cyclic-nucleotide 3'-phosphodiesterase activity"/>
    <property type="evidence" value="ECO:0007669"/>
    <property type="project" value="TreeGrafter"/>
</dbReference>
<name>A0A418SIP6_9RHOB</name>
<dbReference type="InterPro" id="IPR012386">
    <property type="entry name" value="Cyclic-nucl_3Pdiesterase"/>
</dbReference>
<gene>
    <name evidence="1" type="ORF">PSAL_024170</name>
</gene>
<dbReference type="InterPro" id="IPR009097">
    <property type="entry name" value="Cyclic_Pdiesterase"/>
</dbReference>
<dbReference type="RefSeq" id="WP_196222740.1">
    <property type="nucleotide sequence ID" value="NZ_CP060436.1"/>
</dbReference>
<dbReference type="SUPFAM" id="SSF55144">
    <property type="entry name" value="LigT-like"/>
    <property type="match status" value="1"/>
</dbReference>
<sequence length="172" mass="19250">MNTDLSLWLVPARSQAARLRTRIDDLAARTGRPGFAPHLTLLGDLPVSRDRLQAALHDTGDAAAPEMQVRAIGAEPHYFKSLYLDFGTQPDLNRWRDDILARLRLAPSPFAPHLSLAYGPLEPCEKDEIQRLGDLIGETLRLEALQIVHSNRSLPPEQWRVLSEVPLAARPR</sequence>
<dbReference type="Gene3D" id="3.90.1140.10">
    <property type="entry name" value="Cyclic phosphodiesterase"/>
    <property type="match status" value="1"/>
</dbReference>
<dbReference type="KEGG" id="palw:PSAL_024170"/>
<dbReference type="AlphaFoldDB" id="A0A418SIP6"/>
<protein>
    <submittedName>
        <fullName evidence="1">Uncharacterized protein</fullName>
    </submittedName>
</protein>
<dbReference type="GO" id="GO:0009187">
    <property type="term" value="P:cyclic nucleotide metabolic process"/>
    <property type="evidence" value="ECO:0007669"/>
    <property type="project" value="TreeGrafter"/>
</dbReference>
<dbReference type="EMBL" id="CP060436">
    <property type="protein sequence ID" value="QPM91168.1"/>
    <property type="molecule type" value="Genomic_DNA"/>
</dbReference>
<dbReference type="PANTHER" id="PTHR28141:SF1">
    <property type="entry name" value="2',3'-CYCLIC-NUCLEOTIDE 3'-PHOSPHODIESTERASE"/>
    <property type="match status" value="1"/>
</dbReference>
<evidence type="ECO:0000313" key="2">
    <source>
        <dbReference type="Proteomes" id="UP000283786"/>
    </source>
</evidence>
<dbReference type="PANTHER" id="PTHR28141">
    <property type="entry name" value="2',3'-CYCLIC-NUCLEOTIDE 3'-PHOSPHODIESTERASE"/>
    <property type="match status" value="1"/>
</dbReference>
<reference evidence="1 2" key="1">
    <citation type="submission" date="2020-08" db="EMBL/GenBank/DDBJ databases">
        <title>Genome sequence of Rhodobacteraceae bacterium Lw-13e.</title>
        <authorList>
            <person name="Poehlein A."/>
            <person name="Wolter L."/>
            <person name="Daniel R."/>
            <person name="Brinkhoff T."/>
        </authorList>
    </citation>
    <scope>NUCLEOTIDE SEQUENCE [LARGE SCALE GENOMIC DNA]</scope>
    <source>
        <strain evidence="1 2">Lw-13e</strain>
    </source>
</reference>
<dbReference type="Proteomes" id="UP000283786">
    <property type="component" value="Chromosome"/>
</dbReference>
<accession>A0A418SIP6</accession>
<dbReference type="Pfam" id="PF13563">
    <property type="entry name" value="2_5_RNA_ligase2"/>
    <property type="match status" value="1"/>
</dbReference>
<organism evidence="1 2">
    <name type="scientific">Pseudooceanicola algae</name>
    <dbReference type="NCBI Taxonomy" id="1537215"/>
    <lineage>
        <taxon>Bacteria</taxon>
        <taxon>Pseudomonadati</taxon>
        <taxon>Pseudomonadota</taxon>
        <taxon>Alphaproteobacteria</taxon>
        <taxon>Rhodobacterales</taxon>
        <taxon>Paracoccaceae</taxon>
        <taxon>Pseudooceanicola</taxon>
    </lineage>
</organism>
<evidence type="ECO:0000313" key="1">
    <source>
        <dbReference type="EMBL" id="QPM91168.1"/>
    </source>
</evidence>